<feature type="transmembrane region" description="Helical" evidence="1">
    <location>
        <begin position="30"/>
        <end position="50"/>
    </location>
</feature>
<evidence type="ECO:0000313" key="4">
    <source>
        <dbReference type="Proteomes" id="UP000522313"/>
    </source>
</evidence>
<feature type="transmembrane region" description="Helical" evidence="1">
    <location>
        <begin position="223"/>
        <end position="248"/>
    </location>
</feature>
<feature type="transmembrane region" description="Helical" evidence="1">
    <location>
        <begin position="6"/>
        <end position="23"/>
    </location>
</feature>
<reference evidence="3 4" key="3">
    <citation type="submission" date="2020-08" db="EMBL/GenBank/DDBJ databases">
        <authorList>
            <person name="Partida-Martinez L."/>
            <person name="Huntemann M."/>
            <person name="Clum A."/>
            <person name="Wang J."/>
            <person name="Palaniappan K."/>
            <person name="Ritter S."/>
            <person name="Chen I.-M."/>
            <person name="Stamatis D."/>
            <person name="Reddy T."/>
            <person name="O'Malley R."/>
            <person name="Daum C."/>
            <person name="Shapiro N."/>
            <person name="Ivanova N."/>
            <person name="Kyrpides N."/>
            <person name="Woyke T."/>
        </authorList>
    </citation>
    <scope>NUCLEOTIDE SEQUENCE [LARGE SCALE GENOMIC DNA]</scope>
    <source>
        <strain evidence="3 4">AS3.13</strain>
    </source>
</reference>
<keyword evidence="1" id="KW-0812">Transmembrane</keyword>
<organism evidence="3 4">
    <name type="scientific">Sphingomonas endophytica</name>
    <dbReference type="NCBI Taxonomy" id="869719"/>
    <lineage>
        <taxon>Bacteria</taxon>
        <taxon>Pseudomonadati</taxon>
        <taxon>Pseudomonadota</taxon>
        <taxon>Alphaproteobacteria</taxon>
        <taxon>Sphingomonadales</taxon>
        <taxon>Sphingomonadaceae</taxon>
        <taxon>Sphingomonas</taxon>
    </lineage>
</organism>
<evidence type="ECO:0000313" key="3">
    <source>
        <dbReference type="EMBL" id="MBB6506150.1"/>
    </source>
</evidence>
<keyword evidence="1" id="KW-0472">Membrane</keyword>
<evidence type="ECO:0000313" key="2">
    <source>
        <dbReference type="EMBL" id="MBB5725130.1"/>
    </source>
</evidence>
<gene>
    <name evidence="3" type="ORF">F4693_003147</name>
    <name evidence="2" type="ORF">FHS97_001038</name>
</gene>
<feature type="transmembrane region" description="Helical" evidence="1">
    <location>
        <begin position="109"/>
        <end position="134"/>
    </location>
</feature>
<dbReference type="EMBL" id="JACHBT010000018">
    <property type="protein sequence ID" value="MBB6506150.1"/>
    <property type="molecule type" value="Genomic_DNA"/>
</dbReference>
<dbReference type="Proteomes" id="UP000522313">
    <property type="component" value="Unassembled WGS sequence"/>
</dbReference>
<dbReference type="PANTHER" id="PTHR30354:SF26">
    <property type="entry name" value="TRANSPORTER, PUTATIVE-RELATED"/>
    <property type="match status" value="1"/>
</dbReference>
<dbReference type="InterPro" id="IPR003474">
    <property type="entry name" value="Glcn_transporter"/>
</dbReference>
<dbReference type="Proteomes" id="UP000560131">
    <property type="component" value="Unassembled WGS sequence"/>
</dbReference>
<dbReference type="AlphaFoldDB" id="A0A7X0MQI3"/>
<feature type="transmembrane region" description="Helical" evidence="1">
    <location>
        <begin position="355"/>
        <end position="375"/>
    </location>
</feature>
<evidence type="ECO:0000313" key="5">
    <source>
        <dbReference type="Proteomes" id="UP000560131"/>
    </source>
</evidence>
<feature type="transmembrane region" description="Helical" evidence="1">
    <location>
        <begin position="301"/>
        <end position="318"/>
    </location>
</feature>
<comment type="caution">
    <text evidence="3">The sequence shown here is derived from an EMBL/GenBank/DDBJ whole genome shotgun (WGS) entry which is preliminary data.</text>
</comment>
<feature type="transmembrane region" description="Helical" evidence="1">
    <location>
        <begin position="146"/>
        <end position="168"/>
    </location>
</feature>
<feature type="transmembrane region" description="Helical" evidence="1">
    <location>
        <begin position="330"/>
        <end position="349"/>
    </location>
</feature>
<evidence type="ECO:0000256" key="1">
    <source>
        <dbReference type="SAM" id="Phobius"/>
    </source>
</evidence>
<dbReference type="GO" id="GO:0015128">
    <property type="term" value="F:gluconate transmembrane transporter activity"/>
    <property type="evidence" value="ECO:0007669"/>
    <property type="project" value="InterPro"/>
</dbReference>
<sequence>MAPSALLLLEGAAAVAVLIALIVRVRLSPFIALVLVSLGLALVTGLPPASIVKAFEAGVGSALGHIALVVGLGTILGKMMVESGGADRIARTVIGFFGARRADWAMMTVALIVGLPVFFEVGFVLLVPIVFAVAGRLRQHPMRLGLPMAAGLSVVHAMVPPHPAAMLATQAFGADVGLTVLFALIVGVPTAVIAGPLYGRFIVPRLAPAAPVKTLVEDVPDGALPGFGITLATLLLPVVLMLLGSVGATITAPGSGADQIIRFVGTPVVALLAAVLASYWTLGLARGLSMETIQRYTNDCLAPTALITLVVGVGAGFGRMLTEGGVSGALVALAAQWHVPVLLLAWLIAALMRVATGSATVAMATAAGIVAPLAAAQPLVRPELLVLATGAGSVVLSHVNDGGFWLVKEYFGLSVADTIRSWTACETLISVVALLLTLSLSLVV</sequence>
<dbReference type="NCBIfam" id="TIGR00791">
    <property type="entry name" value="gntP"/>
    <property type="match status" value="1"/>
</dbReference>
<name>A0A7X0MQI3_9SPHN</name>
<dbReference type="EMBL" id="JACIJN010000002">
    <property type="protein sequence ID" value="MBB5725130.1"/>
    <property type="molecule type" value="Genomic_DNA"/>
</dbReference>
<feature type="transmembrane region" description="Helical" evidence="1">
    <location>
        <begin position="419"/>
        <end position="443"/>
    </location>
</feature>
<dbReference type="Pfam" id="PF02447">
    <property type="entry name" value="GntP_permease"/>
    <property type="match status" value="1"/>
</dbReference>
<feature type="transmembrane region" description="Helical" evidence="1">
    <location>
        <begin position="180"/>
        <end position="203"/>
    </location>
</feature>
<reference evidence="3 4" key="2">
    <citation type="submission" date="2020-08" db="EMBL/GenBank/DDBJ databases">
        <title>The Agave Microbiome: Exploring the role of microbial communities in plant adaptations to desert environments.</title>
        <authorList>
            <person name="Partida-Martinez L.P."/>
        </authorList>
    </citation>
    <scope>NUCLEOTIDE SEQUENCE [LARGE SCALE GENOMIC DNA]</scope>
    <source>
        <strain evidence="3 4">AS3.13</strain>
    </source>
</reference>
<dbReference type="RefSeq" id="WP_184033961.1">
    <property type="nucleotide sequence ID" value="NZ_BAABAR010000007.1"/>
</dbReference>
<feature type="transmembrane region" description="Helical" evidence="1">
    <location>
        <begin position="384"/>
        <end position="407"/>
    </location>
</feature>
<keyword evidence="5" id="KW-1185">Reference proteome</keyword>
<feature type="transmembrane region" description="Helical" evidence="1">
    <location>
        <begin position="62"/>
        <end position="81"/>
    </location>
</feature>
<accession>A0A7X0MQI3</accession>
<proteinExistence type="predicted"/>
<dbReference type="PIRSF" id="PIRSF002746">
    <property type="entry name" value="Gluconate_transporter"/>
    <property type="match status" value="1"/>
</dbReference>
<reference evidence="2 5" key="1">
    <citation type="submission" date="2020-08" db="EMBL/GenBank/DDBJ databases">
        <title>Genomic Encyclopedia of Type Strains, Phase IV (KMG-IV): sequencing the most valuable type-strain genomes for metagenomic binning, comparative biology and taxonomic classification.</title>
        <authorList>
            <person name="Goeker M."/>
        </authorList>
    </citation>
    <scope>NUCLEOTIDE SEQUENCE [LARGE SCALE GENOMIC DNA]</scope>
    <source>
        <strain evidence="2 5">DSM 101535</strain>
    </source>
</reference>
<feature type="transmembrane region" description="Helical" evidence="1">
    <location>
        <begin position="260"/>
        <end position="281"/>
    </location>
</feature>
<dbReference type="GO" id="GO:0005886">
    <property type="term" value="C:plasma membrane"/>
    <property type="evidence" value="ECO:0007669"/>
    <property type="project" value="TreeGrafter"/>
</dbReference>
<protein>
    <submittedName>
        <fullName evidence="3">GntP family gluconate:H+ symporter</fullName>
    </submittedName>
</protein>
<dbReference type="PANTHER" id="PTHR30354">
    <property type="entry name" value="GNT FAMILY GLUCONATE TRANSPORTER"/>
    <property type="match status" value="1"/>
</dbReference>
<keyword evidence="1" id="KW-1133">Transmembrane helix</keyword>